<keyword evidence="3" id="KW-1185">Reference proteome</keyword>
<sequence>MGTFQVVKLTQESLKIQCKVDDFEEWGVPLNLTQYQRKEELQRETPFSQRGSIFWALVEDNGNSADDDVVAGQSVLYCHCESHRFDCVVRRSSGEIERGYSHHIGSVFTLPEHRKRGLAKYFMTQVAKQLEKLPGALVSVLYSDIGPTYYDRLGWKLHPSKMATLDAAHVKNAKVDIDTSAELVSLTLDEKLDEFLRVDNERLVDEMSSEKYTGREVFVVFPTRDSIEWQFCIGVYFAQVREYDELPSRCGVKVDKDAFIIWCHNLKASTLYVVRARFPENDAEITYLLLNEALEEARKFKLKKVAIWDPPAALQHAEKFRLVQLTQEALKVQCKTDDHEHWGAPLLTVEQWQQKDEAQRLSPFSQEGALFWALVDRTEKDSFTSDAGLVAGRDLLYCHCKTIRFDCVYRHSNGDIERGYSYEISSVYTLPEFRKRGLAGFFLTEVTKELEKLPKPLISVLYSDVGPTFYDKLGWKCHPSEMATVEVDHPRNANASEHVVEMETMFLDEKLAKFLEADNARLVDELSSDKFQGREAFLILPTRDSIEWQFINGTHYARVAGFDELPSCCGVKVNGNAFVIWWHNLKESTLYVSRARFPDSGDNAAATTRALLDAAMQEARKFKLTKVVIWDPPSGLVRDDVRGLLAIEVDDRKLSLSSAMVFRKGTDGTESLPYWSNNEKYAWV</sequence>
<name>A0A2P4Y7R3_9STRA</name>
<dbReference type="InterPro" id="IPR053013">
    <property type="entry name" value="LAT"/>
</dbReference>
<protein>
    <recommendedName>
        <fullName evidence="1">LYC1 C-terminal domain-containing protein</fullName>
    </recommendedName>
</protein>
<evidence type="ECO:0000259" key="1">
    <source>
        <dbReference type="Pfam" id="PF22998"/>
    </source>
</evidence>
<dbReference type="Gene3D" id="3.40.630.30">
    <property type="match status" value="2"/>
</dbReference>
<dbReference type="Pfam" id="PF22998">
    <property type="entry name" value="GNAT_LYC1-like"/>
    <property type="match status" value="2"/>
</dbReference>
<feature type="domain" description="LYC1 C-terminal" evidence="1">
    <location>
        <begin position="178"/>
        <end position="319"/>
    </location>
</feature>
<dbReference type="SUPFAM" id="SSF55729">
    <property type="entry name" value="Acyl-CoA N-acyltransferases (Nat)"/>
    <property type="match status" value="2"/>
</dbReference>
<evidence type="ECO:0000313" key="3">
    <source>
        <dbReference type="Proteomes" id="UP000237271"/>
    </source>
</evidence>
<organism evidence="2 3">
    <name type="scientific">Phytophthora palmivora</name>
    <dbReference type="NCBI Taxonomy" id="4796"/>
    <lineage>
        <taxon>Eukaryota</taxon>
        <taxon>Sar</taxon>
        <taxon>Stramenopiles</taxon>
        <taxon>Oomycota</taxon>
        <taxon>Peronosporomycetes</taxon>
        <taxon>Peronosporales</taxon>
        <taxon>Peronosporaceae</taxon>
        <taxon>Phytophthora</taxon>
    </lineage>
</organism>
<dbReference type="AlphaFoldDB" id="A0A2P4Y7R3"/>
<dbReference type="Proteomes" id="UP000237271">
    <property type="component" value="Unassembled WGS sequence"/>
</dbReference>
<gene>
    <name evidence="2" type="ORF">PHPALM_9260</name>
</gene>
<evidence type="ECO:0000313" key="2">
    <source>
        <dbReference type="EMBL" id="POM73851.1"/>
    </source>
</evidence>
<reference evidence="2 3" key="1">
    <citation type="journal article" date="2017" name="Genome Biol. Evol.">
        <title>Phytophthora megakarya and P. palmivora, closely related causal agents of cacao black pod rot, underwent increases in genome sizes and gene numbers by different mechanisms.</title>
        <authorList>
            <person name="Ali S.S."/>
            <person name="Shao J."/>
            <person name="Lary D.J."/>
            <person name="Kronmiller B."/>
            <person name="Shen D."/>
            <person name="Strem M.D."/>
            <person name="Amoako-Attah I."/>
            <person name="Akrofi A.Y."/>
            <person name="Begoude B.A."/>
            <person name="Ten Hoopen G.M."/>
            <person name="Coulibaly K."/>
            <person name="Kebe B.I."/>
            <person name="Melnick R.L."/>
            <person name="Guiltinan M.J."/>
            <person name="Tyler B.M."/>
            <person name="Meinhardt L.W."/>
            <person name="Bailey B.A."/>
        </authorList>
    </citation>
    <scope>NUCLEOTIDE SEQUENCE [LARGE SCALE GENOMIC DNA]</scope>
    <source>
        <strain evidence="3">sbr112.9</strain>
    </source>
</reference>
<dbReference type="PANTHER" id="PTHR34815:SF2">
    <property type="entry name" value="N-ACETYLTRANSFERASE DOMAIN-CONTAINING PROTEIN"/>
    <property type="match status" value="1"/>
</dbReference>
<comment type="caution">
    <text evidence="2">The sequence shown here is derived from an EMBL/GenBank/DDBJ whole genome shotgun (WGS) entry which is preliminary data.</text>
</comment>
<proteinExistence type="predicted"/>
<dbReference type="PANTHER" id="PTHR34815">
    <property type="entry name" value="LYSINE ACETYLTRANSFERASE"/>
    <property type="match status" value="1"/>
</dbReference>
<dbReference type="EMBL" id="NCKW01004989">
    <property type="protein sequence ID" value="POM73851.1"/>
    <property type="molecule type" value="Genomic_DNA"/>
</dbReference>
<dbReference type="InterPro" id="IPR055100">
    <property type="entry name" value="GNAT_LYC1-like"/>
</dbReference>
<dbReference type="Pfam" id="PF13527">
    <property type="entry name" value="Acetyltransf_9"/>
    <property type="match status" value="1"/>
</dbReference>
<accession>A0A2P4Y7R3</accession>
<feature type="domain" description="LYC1 C-terminal" evidence="1">
    <location>
        <begin position="487"/>
        <end position="684"/>
    </location>
</feature>
<dbReference type="OrthoDB" id="2020070at2759"/>
<dbReference type="InterPro" id="IPR016181">
    <property type="entry name" value="Acyl_CoA_acyltransferase"/>
</dbReference>